<evidence type="ECO:0000313" key="4">
    <source>
        <dbReference type="Proteomes" id="UP000002791"/>
    </source>
</evidence>
<evidence type="ECO:0000313" key="3">
    <source>
        <dbReference type="EMBL" id="EHR62376.1"/>
    </source>
</evidence>
<dbReference type="PROSITE" id="PS51471">
    <property type="entry name" value="FE2OG_OXY"/>
    <property type="match status" value="1"/>
</dbReference>
<dbReference type="SUPFAM" id="SSF51197">
    <property type="entry name" value="Clavaminate synthase-like"/>
    <property type="match status" value="1"/>
</dbReference>
<sequence>MNTSVAPLVEQVVDTERYPLFRPGGDAWLAAVEKVRADLDRDGCSVLSDFVRPAHHDLLRHEGAGMAPRAHYDVEVVNAYNVPLDGPGADLPDDHPARVPLRRRNAFVARDHIPADALIHRLYGDAHLKRFLAACFGLPEIHELADPLAALVLNVVRPGMDHPWHFDTNEFAVSLLTQAPEAGGVFEYCPGIRSKTDENFADVRAVLTGEARHLVRRLTLRTGDLQLFRGRFALHRVTPVEGGTERHTAIFAYSARPGVVGSVARTRQLFGRVTEAHLAAEGRAVRGDSLLD</sequence>
<evidence type="ECO:0000256" key="1">
    <source>
        <dbReference type="RuleBase" id="RU003682"/>
    </source>
</evidence>
<accession>H5XCX9</accession>
<dbReference type="Gene3D" id="2.60.120.620">
    <property type="entry name" value="q2cbj1_9rhob like domain"/>
    <property type="match status" value="1"/>
</dbReference>
<keyword evidence="1" id="KW-0408">Iron</keyword>
<evidence type="ECO:0000259" key="2">
    <source>
        <dbReference type="PROSITE" id="PS51471"/>
    </source>
</evidence>
<dbReference type="AlphaFoldDB" id="H5XCX9"/>
<keyword evidence="1" id="KW-0479">Metal-binding</keyword>
<dbReference type="GO" id="GO:0046872">
    <property type="term" value="F:metal ion binding"/>
    <property type="evidence" value="ECO:0007669"/>
    <property type="project" value="UniProtKB-KW"/>
</dbReference>
<dbReference type="Proteomes" id="UP000002791">
    <property type="component" value="Chromosome"/>
</dbReference>
<name>H5XCX9_9PSEU</name>
<dbReference type="eggNOG" id="COG3128">
    <property type="taxonomic scope" value="Bacteria"/>
</dbReference>
<dbReference type="RefSeq" id="WP_005458142.1">
    <property type="nucleotide sequence ID" value="NZ_CM001440.1"/>
</dbReference>
<gene>
    <name evidence="3" type="ORF">SaccyDRAFT_3548</name>
</gene>
<dbReference type="InterPro" id="IPR005123">
    <property type="entry name" value="Oxoglu/Fe-dep_dioxygenase_dom"/>
</dbReference>
<keyword evidence="1" id="KW-0560">Oxidoreductase</keyword>
<feature type="domain" description="Fe2OG dioxygenase" evidence="2">
    <location>
        <begin position="146"/>
        <end position="257"/>
    </location>
</feature>
<dbReference type="InterPro" id="IPR056470">
    <property type="entry name" value="BesD/HalB-like"/>
</dbReference>
<dbReference type="STRING" id="882082.SaccyDRAFT_3548"/>
<protein>
    <recommendedName>
        <fullName evidence="2">Fe2OG dioxygenase domain-containing protein</fullName>
    </recommendedName>
</protein>
<dbReference type="OrthoDB" id="9798229at2"/>
<reference evidence="3 4" key="1">
    <citation type="submission" date="2011-11" db="EMBL/GenBank/DDBJ databases">
        <title>The Noncontiguous Finished sequence of Saccharomonospora cyanea NA-134.</title>
        <authorList>
            <consortium name="US DOE Joint Genome Institute"/>
            <person name="Lucas S."/>
            <person name="Han J."/>
            <person name="Lapidus A."/>
            <person name="Cheng J.-F."/>
            <person name="Goodwin L."/>
            <person name="Pitluck S."/>
            <person name="Peters L."/>
            <person name="Ovchinnikova G."/>
            <person name="Lu M."/>
            <person name="Detter J.C."/>
            <person name="Han C."/>
            <person name="Tapia R."/>
            <person name="Land M."/>
            <person name="Hauser L."/>
            <person name="Kyrpides N."/>
            <person name="Ivanova N."/>
            <person name="Pagani I."/>
            <person name="Brambilla E.-M."/>
            <person name="Klenk H.-P."/>
            <person name="Woyke T."/>
        </authorList>
    </citation>
    <scope>NUCLEOTIDE SEQUENCE [LARGE SCALE GENOMIC DNA]</scope>
    <source>
        <strain evidence="3 4">NA-134</strain>
    </source>
</reference>
<keyword evidence="4" id="KW-1185">Reference proteome</keyword>
<comment type="similarity">
    <text evidence="1">Belongs to the iron/ascorbate-dependent oxidoreductase family.</text>
</comment>
<proteinExistence type="inferred from homology"/>
<dbReference type="GO" id="GO:0016491">
    <property type="term" value="F:oxidoreductase activity"/>
    <property type="evidence" value="ECO:0007669"/>
    <property type="project" value="UniProtKB-KW"/>
</dbReference>
<dbReference type="EMBL" id="CM001440">
    <property type="protein sequence ID" value="EHR62376.1"/>
    <property type="molecule type" value="Genomic_DNA"/>
</dbReference>
<organism evidence="3 4">
    <name type="scientific">Saccharomonospora cyanea NA-134</name>
    <dbReference type="NCBI Taxonomy" id="882082"/>
    <lineage>
        <taxon>Bacteria</taxon>
        <taxon>Bacillati</taxon>
        <taxon>Actinomycetota</taxon>
        <taxon>Actinomycetes</taxon>
        <taxon>Pseudonocardiales</taxon>
        <taxon>Pseudonocardiaceae</taxon>
        <taxon>Saccharomonospora</taxon>
    </lineage>
</organism>
<dbReference type="Pfam" id="PF23169">
    <property type="entry name" value="HalD"/>
    <property type="match status" value="1"/>
</dbReference>
<dbReference type="HOGENOM" id="CLU_074949_0_0_11"/>